<dbReference type="EMBL" id="CP093379">
    <property type="protein sequence ID" value="UNM95950.1"/>
    <property type="molecule type" value="Genomic_DNA"/>
</dbReference>
<protein>
    <recommendedName>
        <fullName evidence="3">Phage protein</fullName>
    </recommendedName>
</protein>
<dbReference type="RefSeq" id="WP_242148740.1">
    <property type="nucleotide sequence ID" value="NZ_CP093379.1"/>
</dbReference>
<gene>
    <name evidence="1" type="ORF">MMG00_12215</name>
</gene>
<evidence type="ECO:0008006" key="3">
    <source>
        <dbReference type="Google" id="ProtNLM"/>
    </source>
</evidence>
<accession>A0ABY3X234</accession>
<name>A0ABY3X234_9GAMM</name>
<reference evidence="1 2" key="1">
    <citation type="submission" date="2022-03" db="EMBL/GenBank/DDBJ databases">
        <title>Ignatzschineria rhizosphaerae HR5S32.</title>
        <authorList>
            <person name="Sun J.Q."/>
            <person name="Feng J.Y."/>
        </authorList>
    </citation>
    <scope>NUCLEOTIDE SEQUENCE [LARGE SCALE GENOMIC DNA]</scope>
    <source>
        <strain evidence="1 2">HR5S32</strain>
    </source>
</reference>
<keyword evidence="2" id="KW-1185">Reference proteome</keyword>
<evidence type="ECO:0000313" key="1">
    <source>
        <dbReference type="EMBL" id="UNM95950.1"/>
    </source>
</evidence>
<dbReference type="Proteomes" id="UP000829542">
    <property type="component" value="Chromosome"/>
</dbReference>
<sequence length="118" mass="13098">MTFDYDEILTIVNDAIPEFGVECSAVLEIEGDYDPEIDSSSTKLETKGFAVITNFNLRDSDQNNLIEVGDKILLAMPSLQLAKGSIVTVNGEEWRVENPNPIQPASTIVLYKAHVRRV</sequence>
<evidence type="ECO:0000313" key="2">
    <source>
        <dbReference type="Proteomes" id="UP000829542"/>
    </source>
</evidence>
<organism evidence="1 2">
    <name type="scientific">Ignatzschineria rhizosphaerae</name>
    <dbReference type="NCBI Taxonomy" id="2923279"/>
    <lineage>
        <taxon>Bacteria</taxon>
        <taxon>Pseudomonadati</taxon>
        <taxon>Pseudomonadota</taxon>
        <taxon>Gammaproteobacteria</taxon>
        <taxon>Cardiobacteriales</taxon>
        <taxon>Ignatzschineriaceae</taxon>
        <taxon>Ignatzschineria</taxon>
    </lineage>
</organism>
<proteinExistence type="predicted"/>